<protein>
    <submittedName>
        <fullName evidence="2">Uncharacterized protein</fullName>
    </submittedName>
</protein>
<gene>
    <name evidence="2" type="ORF">SISSUDRAFT_1035875</name>
</gene>
<name>A0A166A6I2_9AGAM</name>
<evidence type="ECO:0000256" key="1">
    <source>
        <dbReference type="SAM" id="MobiDB-lite"/>
    </source>
</evidence>
<proteinExistence type="predicted"/>
<accession>A0A166A6I2</accession>
<dbReference type="AlphaFoldDB" id="A0A166A6I2"/>
<dbReference type="EMBL" id="KV428156">
    <property type="protein sequence ID" value="KZT35009.1"/>
    <property type="molecule type" value="Genomic_DNA"/>
</dbReference>
<sequence length="317" mass="36337">MSSRFSPSFSTSSTSRSPRPSASIAFSGQYYFESDIRKWAGKVGSIPAFAKPSWDRAAPFVLSLVDRLVDQHGWRRSATLPKDALFSIERQYQSSDRDSHEHSLAVFSLPKDLAIFYKIYRQQISRKAAFRKLEAIFNQLFFSNYTSGRTPLHDILRVFMTCAPGMITLREYHYPPSAPGEVSLRQVSEEGIPPREWLYHHQSAMAPILQKQFTPMARLSSTLSCERRMEVYPLRTVGQIIKDLWEAEKPEIRAKFLSESRSERQTVELYLPPVLQPVSDLDFAGQEVQLYIPTLSSSYMEPFWAEDSSLLSFESLP</sequence>
<evidence type="ECO:0000313" key="3">
    <source>
        <dbReference type="Proteomes" id="UP000076798"/>
    </source>
</evidence>
<organism evidence="2 3">
    <name type="scientific">Sistotremastrum suecicum HHB10207 ss-3</name>
    <dbReference type="NCBI Taxonomy" id="1314776"/>
    <lineage>
        <taxon>Eukaryota</taxon>
        <taxon>Fungi</taxon>
        <taxon>Dikarya</taxon>
        <taxon>Basidiomycota</taxon>
        <taxon>Agaricomycotina</taxon>
        <taxon>Agaricomycetes</taxon>
        <taxon>Sistotremastrales</taxon>
        <taxon>Sistotremastraceae</taxon>
        <taxon>Sistotremastrum</taxon>
    </lineage>
</organism>
<evidence type="ECO:0000313" key="2">
    <source>
        <dbReference type="EMBL" id="KZT35009.1"/>
    </source>
</evidence>
<keyword evidence="3" id="KW-1185">Reference proteome</keyword>
<reference evidence="2 3" key="1">
    <citation type="journal article" date="2016" name="Mol. Biol. Evol.">
        <title>Comparative Genomics of Early-Diverging Mushroom-Forming Fungi Provides Insights into the Origins of Lignocellulose Decay Capabilities.</title>
        <authorList>
            <person name="Nagy L.G."/>
            <person name="Riley R."/>
            <person name="Tritt A."/>
            <person name="Adam C."/>
            <person name="Daum C."/>
            <person name="Floudas D."/>
            <person name="Sun H."/>
            <person name="Yadav J.S."/>
            <person name="Pangilinan J."/>
            <person name="Larsson K.H."/>
            <person name="Matsuura K."/>
            <person name="Barry K."/>
            <person name="Labutti K."/>
            <person name="Kuo R."/>
            <person name="Ohm R.A."/>
            <person name="Bhattacharya S.S."/>
            <person name="Shirouzu T."/>
            <person name="Yoshinaga Y."/>
            <person name="Martin F.M."/>
            <person name="Grigoriev I.V."/>
            <person name="Hibbett D.S."/>
        </authorList>
    </citation>
    <scope>NUCLEOTIDE SEQUENCE [LARGE SCALE GENOMIC DNA]</scope>
    <source>
        <strain evidence="2 3">HHB10207 ss-3</strain>
    </source>
</reference>
<feature type="region of interest" description="Disordered" evidence="1">
    <location>
        <begin position="1"/>
        <end position="21"/>
    </location>
</feature>
<dbReference type="Proteomes" id="UP000076798">
    <property type="component" value="Unassembled WGS sequence"/>
</dbReference>